<reference evidence="2" key="1">
    <citation type="submission" date="2020-08" db="EMBL/GenBank/DDBJ databases">
        <authorList>
            <person name="Gehrke A.R."/>
            <person name="Srivastava M."/>
        </authorList>
    </citation>
    <scope>NUCLEOTIDE SEQUENCE</scope>
</reference>
<evidence type="ECO:0000313" key="2">
    <source>
        <dbReference type="EMBL" id="UEC49169.1"/>
    </source>
</evidence>
<feature type="chain" id="PRO_5035456850" evidence="1">
    <location>
        <begin position="17"/>
        <end position="433"/>
    </location>
</feature>
<keyword evidence="1" id="KW-0732">Signal</keyword>
<dbReference type="AlphaFoldDB" id="A0A8K1R2G0"/>
<proteinExistence type="evidence at transcript level"/>
<organism evidence="2">
    <name type="scientific">Hofstenia miamia</name>
    <name type="common">Three-banded panther worm</name>
    <dbReference type="NCBI Taxonomy" id="442651"/>
    <lineage>
        <taxon>Eukaryota</taxon>
        <taxon>Metazoa</taxon>
        <taxon>Xenacoelomorpha</taxon>
        <taxon>Acoelomorpha</taxon>
        <taxon>Acoela</taxon>
        <taxon>Hofsteniidae</taxon>
        <taxon>Hofstenia</taxon>
    </lineage>
</organism>
<sequence>MYAWLIIFTAIPITASSIHRHKNTSVLLESWFNRVIDNIPQFPCKSYYFSDVNLCSQIRSLHSNQVNLYAAHSDKLLKANVPSHEFTTNKDYNLVIVVDPLPTKSFPHPVLIYLIDDEKPEFQSAQTRHGYYIPHVETKAGISGDLLNCIDDLVSTASCPIRPSISLALNEDPCQTSRIHPSCHNQKKTHGCKDGMICNFGVIIMGGWNKNNVKLTEETSALNAYHGMRKLGIPAENVVLQLANAKTFIHWGTSSIPVPVIGAEDRALTRSRIRHICSHKHCADHLIIYLGGIHNKHNGAIMLWDTNTNGHAEKKELYTIRNLLKDIKDCTANRVIILVDQIENADNIVRTFKQHETETEIIVLVAEQLGNYLGRNDVSSSIKDIHRKLGKEAILLHNGLKENGTLSNRIGLGSTLIKEHGCLKIPRLLWTAS</sequence>
<protein>
    <submittedName>
        <fullName evidence="2">Wie-1</fullName>
    </submittedName>
</protein>
<feature type="signal peptide" evidence="1">
    <location>
        <begin position="1"/>
        <end position="16"/>
    </location>
</feature>
<dbReference type="PANTHER" id="PTHR35842:SF1">
    <property type="entry name" value="SI:CH211-67E16.11"/>
    <property type="match status" value="1"/>
</dbReference>
<evidence type="ECO:0000256" key="1">
    <source>
        <dbReference type="SAM" id="SignalP"/>
    </source>
</evidence>
<accession>A0A8K1R2G0</accession>
<name>A0A8K1R2G0_HOFMI</name>
<dbReference type="PANTHER" id="PTHR35842">
    <property type="entry name" value="SI:CH211-67E16.11"/>
    <property type="match status" value="1"/>
</dbReference>
<dbReference type="EMBL" id="MT863339">
    <property type="protein sequence ID" value="UEC49169.1"/>
    <property type="molecule type" value="mRNA"/>
</dbReference>